<keyword evidence="7 8" id="KW-0472">Membrane</keyword>
<evidence type="ECO:0000313" key="10">
    <source>
        <dbReference type="Proteomes" id="UP000632222"/>
    </source>
</evidence>
<dbReference type="PANTHER" id="PTHR30472">
    <property type="entry name" value="FERRIC ENTEROBACTIN TRANSPORT SYSTEM PERMEASE PROTEIN"/>
    <property type="match status" value="1"/>
</dbReference>
<evidence type="ECO:0000256" key="5">
    <source>
        <dbReference type="ARBA" id="ARBA00022692"/>
    </source>
</evidence>
<evidence type="ECO:0000256" key="7">
    <source>
        <dbReference type="ARBA" id="ARBA00023136"/>
    </source>
</evidence>
<dbReference type="CDD" id="cd06550">
    <property type="entry name" value="TM_ABC_iron-siderophores_like"/>
    <property type="match status" value="1"/>
</dbReference>
<feature type="transmembrane region" description="Helical" evidence="8">
    <location>
        <begin position="67"/>
        <end position="87"/>
    </location>
</feature>
<feature type="transmembrane region" description="Helical" evidence="8">
    <location>
        <begin position="99"/>
        <end position="117"/>
    </location>
</feature>
<comment type="caution">
    <text evidence="9">The sequence shown here is derived from an EMBL/GenBank/DDBJ whole genome shotgun (WGS) entry which is preliminary data.</text>
</comment>
<dbReference type="InterPro" id="IPR037294">
    <property type="entry name" value="ABC_BtuC-like"/>
</dbReference>
<keyword evidence="6 8" id="KW-1133">Transmembrane helix</keyword>
<dbReference type="Gene3D" id="1.10.3470.10">
    <property type="entry name" value="ABC transporter involved in vitamin B12 uptake, BtuC"/>
    <property type="match status" value="1"/>
</dbReference>
<feature type="transmembrane region" description="Helical" evidence="8">
    <location>
        <begin position="281"/>
        <end position="306"/>
    </location>
</feature>
<evidence type="ECO:0000256" key="1">
    <source>
        <dbReference type="ARBA" id="ARBA00004651"/>
    </source>
</evidence>
<dbReference type="SUPFAM" id="SSF81345">
    <property type="entry name" value="ABC transporter involved in vitamin B12 uptake, BtuC"/>
    <property type="match status" value="1"/>
</dbReference>
<accession>A0ABQ2D2T7</accession>
<evidence type="ECO:0000256" key="8">
    <source>
        <dbReference type="SAM" id="Phobius"/>
    </source>
</evidence>
<feature type="transmembrane region" description="Helical" evidence="8">
    <location>
        <begin position="312"/>
        <end position="330"/>
    </location>
</feature>
<keyword evidence="3" id="KW-0813">Transport</keyword>
<feature type="transmembrane region" description="Helical" evidence="8">
    <location>
        <begin position="240"/>
        <end position="269"/>
    </location>
</feature>
<dbReference type="Proteomes" id="UP000632222">
    <property type="component" value="Unassembled WGS sequence"/>
</dbReference>
<evidence type="ECO:0000256" key="3">
    <source>
        <dbReference type="ARBA" id="ARBA00022448"/>
    </source>
</evidence>
<evidence type="ECO:0000256" key="6">
    <source>
        <dbReference type="ARBA" id="ARBA00022989"/>
    </source>
</evidence>
<keyword evidence="10" id="KW-1185">Reference proteome</keyword>
<dbReference type="PANTHER" id="PTHR30472:SF25">
    <property type="entry name" value="ABC TRANSPORTER PERMEASE PROTEIN MJ0876-RELATED"/>
    <property type="match status" value="1"/>
</dbReference>
<keyword evidence="4" id="KW-1003">Cell membrane</keyword>
<dbReference type="RefSeq" id="WP_189003573.1">
    <property type="nucleotide sequence ID" value="NZ_BMOD01000011.1"/>
</dbReference>
<comment type="subcellular location">
    <subcellularLocation>
        <location evidence="1">Cell membrane</location>
        <topology evidence="1">Multi-pass membrane protein</topology>
    </subcellularLocation>
</comment>
<comment type="similarity">
    <text evidence="2">Belongs to the binding-protein-dependent transport system permease family. FecCD subfamily.</text>
</comment>
<keyword evidence="5 8" id="KW-0812">Transmembrane</keyword>
<evidence type="ECO:0000256" key="4">
    <source>
        <dbReference type="ARBA" id="ARBA00022475"/>
    </source>
</evidence>
<dbReference type="EMBL" id="BMOD01000011">
    <property type="protein sequence ID" value="GGJ41398.1"/>
    <property type="molecule type" value="Genomic_DNA"/>
</dbReference>
<sequence>MQKSLPLKRKVYPTLLLTVGVLLLCVLLAVSLGSVNIPLVTTLLALWKGISNQAREGLEVIVWDVRFPRVLMGMLVGGCLAMSGATYQGLFRNPLADPYLMGVASGASLGATVGLILGVPNAWIPVLALIASLLSVALILLLSAQGKVLKTTNLILTGVVVGSLSTAISTYLMLNHKDDVRQVFFWTLGNLAFASWQNIQTMLPYLLVGGLFLQSLARPLNTLQLGEATAYSLGIPVDRLKWLLIIASSLTTAVAVSYVGIIGFVGLIAPHIMRRLVGSHYPVLIPMSALLGGVLLVAADLLARTLIRPSELPVGIVMTLVGGGFFLYLLRKNA</sequence>
<evidence type="ECO:0000256" key="2">
    <source>
        <dbReference type="ARBA" id="ARBA00007935"/>
    </source>
</evidence>
<evidence type="ECO:0000313" key="9">
    <source>
        <dbReference type="EMBL" id="GGJ41398.1"/>
    </source>
</evidence>
<name>A0ABQ2D2T7_9DEIO</name>
<dbReference type="InterPro" id="IPR000522">
    <property type="entry name" value="ABC_transptr_permease_BtuC"/>
</dbReference>
<gene>
    <name evidence="9" type="ORF">GCM10008938_29360</name>
</gene>
<protein>
    <submittedName>
        <fullName evidence="9">Iron ABC transporter permease</fullName>
    </submittedName>
</protein>
<proteinExistence type="inferred from homology"/>
<feature type="transmembrane region" description="Helical" evidence="8">
    <location>
        <begin position="154"/>
        <end position="174"/>
    </location>
</feature>
<dbReference type="Pfam" id="PF01032">
    <property type="entry name" value="FecCD"/>
    <property type="match status" value="1"/>
</dbReference>
<feature type="transmembrane region" description="Helical" evidence="8">
    <location>
        <begin position="123"/>
        <end position="142"/>
    </location>
</feature>
<reference evidence="10" key="1">
    <citation type="journal article" date="2019" name="Int. J. Syst. Evol. Microbiol.">
        <title>The Global Catalogue of Microorganisms (GCM) 10K type strain sequencing project: providing services to taxonomists for standard genome sequencing and annotation.</title>
        <authorList>
            <consortium name="The Broad Institute Genomics Platform"/>
            <consortium name="The Broad Institute Genome Sequencing Center for Infectious Disease"/>
            <person name="Wu L."/>
            <person name="Ma J."/>
        </authorList>
    </citation>
    <scope>NUCLEOTIDE SEQUENCE [LARGE SCALE GENOMIC DNA]</scope>
    <source>
        <strain evidence="10">JCM 14370</strain>
    </source>
</reference>
<organism evidence="9 10">
    <name type="scientific">Deinococcus roseus</name>
    <dbReference type="NCBI Taxonomy" id="392414"/>
    <lineage>
        <taxon>Bacteria</taxon>
        <taxon>Thermotogati</taxon>
        <taxon>Deinococcota</taxon>
        <taxon>Deinococci</taxon>
        <taxon>Deinococcales</taxon>
        <taxon>Deinococcaceae</taxon>
        <taxon>Deinococcus</taxon>
    </lineage>
</organism>